<name>A0A810MVK5_9ACTN</name>
<dbReference type="Pfam" id="PF11716">
    <property type="entry name" value="MDMPI_N"/>
    <property type="match status" value="1"/>
</dbReference>
<dbReference type="GO" id="GO:0046872">
    <property type="term" value="F:metal ion binding"/>
    <property type="evidence" value="ECO:0007669"/>
    <property type="project" value="InterPro"/>
</dbReference>
<dbReference type="InterPro" id="IPR017517">
    <property type="entry name" value="Maleyloyr_isom"/>
</dbReference>
<dbReference type="Proteomes" id="UP000680866">
    <property type="component" value="Chromosome"/>
</dbReference>
<protein>
    <recommendedName>
        <fullName evidence="1">Mycothiol-dependent maleylpyruvate isomerase metal-binding domain-containing protein</fullName>
    </recommendedName>
</protein>
<keyword evidence="3" id="KW-1185">Reference proteome</keyword>
<gene>
    <name evidence="2" type="ORF">Prubr_10500</name>
</gene>
<evidence type="ECO:0000313" key="3">
    <source>
        <dbReference type="Proteomes" id="UP000680866"/>
    </source>
</evidence>
<evidence type="ECO:0000313" key="2">
    <source>
        <dbReference type="EMBL" id="BCJ64029.1"/>
    </source>
</evidence>
<dbReference type="InterPro" id="IPR034660">
    <property type="entry name" value="DinB/YfiT-like"/>
</dbReference>
<accession>A0A810MVK5</accession>
<reference evidence="2" key="1">
    <citation type="submission" date="2020-08" db="EMBL/GenBank/DDBJ databases">
        <title>Whole genome shotgun sequence of Polymorphospora rubra NBRC 101157.</title>
        <authorList>
            <person name="Komaki H."/>
            <person name="Tamura T."/>
        </authorList>
    </citation>
    <scope>NUCLEOTIDE SEQUENCE</scope>
    <source>
        <strain evidence="2">NBRC 101157</strain>
    </source>
</reference>
<dbReference type="KEGG" id="pry:Prubr_10500"/>
<proteinExistence type="predicted"/>
<evidence type="ECO:0000259" key="1">
    <source>
        <dbReference type="Pfam" id="PF11716"/>
    </source>
</evidence>
<dbReference type="EMBL" id="AP023359">
    <property type="protein sequence ID" value="BCJ64029.1"/>
    <property type="molecule type" value="Genomic_DNA"/>
</dbReference>
<sequence length="222" mass="23940">MLPALRAEAGQLAAVVRDLPAEDWSRPTPCPPWNVAGLLGHVLTILEWLPGMLAAPTPPRAAVSAAGYYRPDHRFASGTNAARIGLAQRRAASVADGAALAVEFDDTWRRIADLCAREPADRVVRTRHGDAMLLTDFLVTRIVELGIHGLDLAGALDRPPWLTPAAAGVLTDLLLPEQGIAAVADLGWDEITFLHKATGRRPLTPAETDRVAQHGIRWLTLR</sequence>
<dbReference type="Gene3D" id="1.20.120.450">
    <property type="entry name" value="dinb family like domain"/>
    <property type="match status" value="1"/>
</dbReference>
<dbReference type="InterPro" id="IPR024344">
    <property type="entry name" value="MDMPI_metal-binding"/>
</dbReference>
<feature type="domain" description="Mycothiol-dependent maleylpyruvate isomerase metal-binding" evidence="1">
    <location>
        <begin position="5"/>
        <end position="153"/>
    </location>
</feature>
<dbReference type="SUPFAM" id="SSF109854">
    <property type="entry name" value="DinB/YfiT-like putative metalloenzymes"/>
    <property type="match status" value="1"/>
</dbReference>
<dbReference type="AlphaFoldDB" id="A0A810MVK5"/>
<dbReference type="NCBIfam" id="TIGR03083">
    <property type="entry name" value="maleylpyruvate isomerase family mycothiol-dependent enzyme"/>
    <property type="match status" value="1"/>
</dbReference>
<organism evidence="2 3">
    <name type="scientific">Polymorphospora rubra</name>
    <dbReference type="NCBI Taxonomy" id="338584"/>
    <lineage>
        <taxon>Bacteria</taxon>
        <taxon>Bacillati</taxon>
        <taxon>Actinomycetota</taxon>
        <taxon>Actinomycetes</taxon>
        <taxon>Micromonosporales</taxon>
        <taxon>Micromonosporaceae</taxon>
        <taxon>Polymorphospora</taxon>
    </lineage>
</organism>